<comment type="caution">
    <text evidence="1">The sequence shown here is derived from an EMBL/GenBank/DDBJ whole genome shotgun (WGS) entry which is preliminary data.</text>
</comment>
<dbReference type="Proteomes" id="UP000789860">
    <property type="component" value="Unassembled WGS sequence"/>
</dbReference>
<protein>
    <submittedName>
        <fullName evidence="1">10933_t:CDS:1</fullName>
    </submittedName>
</protein>
<evidence type="ECO:0000313" key="2">
    <source>
        <dbReference type="Proteomes" id="UP000789860"/>
    </source>
</evidence>
<keyword evidence="2" id="KW-1185">Reference proteome</keyword>
<proteinExistence type="predicted"/>
<dbReference type="EMBL" id="CAJVPM010005213">
    <property type="protein sequence ID" value="CAG8521421.1"/>
    <property type="molecule type" value="Genomic_DNA"/>
</dbReference>
<reference evidence="1" key="1">
    <citation type="submission" date="2021-06" db="EMBL/GenBank/DDBJ databases">
        <authorList>
            <person name="Kallberg Y."/>
            <person name="Tangrot J."/>
            <person name="Rosling A."/>
        </authorList>
    </citation>
    <scope>NUCLEOTIDE SEQUENCE</scope>
    <source>
        <strain evidence="1">AU212A</strain>
    </source>
</reference>
<gene>
    <name evidence="1" type="ORF">SCALOS_LOCUS4084</name>
</gene>
<name>A0ACA9LBL7_9GLOM</name>
<organism evidence="1 2">
    <name type="scientific">Scutellospora calospora</name>
    <dbReference type="NCBI Taxonomy" id="85575"/>
    <lineage>
        <taxon>Eukaryota</taxon>
        <taxon>Fungi</taxon>
        <taxon>Fungi incertae sedis</taxon>
        <taxon>Mucoromycota</taxon>
        <taxon>Glomeromycotina</taxon>
        <taxon>Glomeromycetes</taxon>
        <taxon>Diversisporales</taxon>
        <taxon>Gigasporaceae</taxon>
        <taxon>Scutellospora</taxon>
    </lineage>
</organism>
<sequence length="267" mass="31430">KFRKRIVTHSASNKCRVFGIHKIPSKVNLCEHNSLLTRASALVRNKRKMSQPREDLKEIKRIKIHDLRSRDKNKTNEEPQTDNENQKMIELALTGKQTNNKLNTNSTDWSEDLEQNYHEEEILQELLNTEKTIVDNNENPENSIETEVEGSENSLEKNSGDRQNSCIQHSNELEIAVHKISEKGRTKPNTKSYNKNLKLEIMQTNEDNLYLNEININTNIEFYSNIQKDKRRENETQEDRTSEDKNQEDEYYTQRRSSSITKYAHHE</sequence>
<accession>A0ACA9LBL7</accession>
<evidence type="ECO:0000313" key="1">
    <source>
        <dbReference type="EMBL" id="CAG8521421.1"/>
    </source>
</evidence>
<feature type="non-terminal residue" evidence="1">
    <location>
        <position position="1"/>
    </location>
</feature>